<evidence type="ECO:0000256" key="2">
    <source>
        <dbReference type="ARBA" id="ARBA00008854"/>
    </source>
</evidence>
<dbReference type="EMBL" id="MVHS01000011">
    <property type="protein sequence ID" value="ORA71829.1"/>
    <property type="molecule type" value="Genomic_DNA"/>
</dbReference>
<dbReference type="PANTHER" id="PTHR34478:SF2">
    <property type="entry name" value="MEMBRANE PROTEIN"/>
    <property type="match status" value="1"/>
</dbReference>
<keyword evidence="7" id="KW-1185">Reference proteome</keyword>
<dbReference type="InterPro" id="IPR023353">
    <property type="entry name" value="LemA-like_dom_sf"/>
</dbReference>
<name>A0A1X0DI47_9MYCO</name>
<comment type="caution">
    <text evidence="6">The sequence shown here is derived from an EMBL/GenBank/DDBJ whole genome shotgun (WGS) entry which is preliminary data.</text>
</comment>
<evidence type="ECO:0000256" key="5">
    <source>
        <dbReference type="ARBA" id="ARBA00023136"/>
    </source>
</evidence>
<comment type="subcellular location">
    <subcellularLocation>
        <location evidence="1">Membrane</location>
        <topology evidence="1">Single-pass membrane protein</topology>
    </subcellularLocation>
</comment>
<keyword evidence="4" id="KW-1133">Transmembrane helix</keyword>
<comment type="similarity">
    <text evidence="2">Belongs to the LemA family.</text>
</comment>
<dbReference type="AlphaFoldDB" id="A0A1X0DI47"/>
<accession>A0A1X0DI47</accession>
<evidence type="ECO:0000313" key="6">
    <source>
        <dbReference type="EMBL" id="ORA71829.1"/>
    </source>
</evidence>
<dbReference type="Pfam" id="PF04011">
    <property type="entry name" value="LemA"/>
    <property type="match status" value="1"/>
</dbReference>
<sequence>MGGTGIAIIVVVVIVVALIAFGIIAFNSLRRLDVSAQEALGGIDVQLTRRADLVPNLVNTVKGYAAHEKSVFEEVTAARTGVAAAAASDNVDAKAEAQARLDRAIGNVMVVAENYPDLRASANFLQLQEQLADTENQLAFARQYYNDAVSTLNQKVVTIPWMFVAGPAGVSKREFYKAPEGQQAPPQVQF</sequence>
<protein>
    <submittedName>
        <fullName evidence="6">LemA family protein</fullName>
    </submittedName>
</protein>
<gene>
    <name evidence="6" type="ORF">BST26_07230</name>
</gene>
<organism evidence="6 7">
    <name type="scientific">Mycolicibacterium insubricum</name>
    <dbReference type="NCBI Taxonomy" id="444597"/>
    <lineage>
        <taxon>Bacteria</taxon>
        <taxon>Bacillati</taxon>
        <taxon>Actinomycetota</taxon>
        <taxon>Actinomycetes</taxon>
        <taxon>Mycobacteriales</taxon>
        <taxon>Mycobacteriaceae</taxon>
        <taxon>Mycolicibacterium</taxon>
    </lineage>
</organism>
<dbReference type="Gene3D" id="1.20.1440.20">
    <property type="entry name" value="LemA-like domain"/>
    <property type="match status" value="1"/>
</dbReference>
<dbReference type="SUPFAM" id="SSF140478">
    <property type="entry name" value="LemA-like"/>
    <property type="match status" value="1"/>
</dbReference>
<reference evidence="6 7" key="1">
    <citation type="submission" date="2016-12" db="EMBL/GenBank/DDBJ databases">
        <title>The new phylogeny of genus Mycobacterium.</title>
        <authorList>
            <person name="Tortoli E."/>
            <person name="Trovato A."/>
            <person name="Cirillo D.M."/>
        </authorList>
    </citation>
    <scope>NUCLEOTIDE SEQUENCE [LARGE SCALE GENOMIC DNA]</scope>
    <source>
        <strain evidence="6 7">DSM 45130</strain>
    </source>
</reference>
<dbReference type="PANTHER" id="PTHR34478">
    <property type="entry name" value="PROTEIN LEMA"/>
    <property type="match status" value="1"/>
</dbReference>
<dbReference type="Proteomes" id="UP000192801">
    <property type="component" value="Unassembled WGS sequence"/>
</dbReference>
<dbReference type="OrthoDB" id="9804152at2"/>
<dbReference type="GO" id="GO:0016020">
    <property type="term" value="C:membrane"/>
    <property type="evidence" value="ECO:0007669"/>
    <property type="project" value="UniProtKB-SubCell"/>
</dbReference>
<keyword evidence="3" id="KW-0812">Transmembrane</keyword>
<dbReference type="STRING" id="444597.BST26_07230"/>
<evidence type="ECO:0000256" key="1">
    <source>
        <dbReference type="ARBA" id="ARBA00004167"/>
    </source>
</evidence>
<keyword evidence="5" id="KW-0472">Membrane</keyword>
<dbReference type="InterPro" id="IPR007156">
    <property type="entry name" value="MamQ_LemA"/>
</dbReference>
<dbReference type="RefSeq" id="WP_083030087.1">
    <property type="nucleotide sequence ID" value="NZ_AP022618.1"/>
</dbReference>
<evidence type="ECO:0000256" key="3">
    <source>
        <dbReference type="ARBA" id="ARBA00022692"/>
    </source>
</evidence>
<evidence type="ECO:0000256" key="4">
    <source>
        <dbReference type="ARBA" id="ARBA00022989"/>
    </source>
</evidence>
<evidence type="ECO:0000313" key="7">
    <source>
        <dbReference type="Proteomes" id="UP000192801"/>
    </source>
</evidence>
<proteinExistence type="inferred from homology"/>